<name>A0A4Z2ILT2_9TELE</name>
<gene>
    <name evidence="1" type="ORF">EYF80_011628</name>
</gene>
<comment type="caution">
    <text evidence="1">The sequence shown here is derived from an EMBL/GenBank/DDBJ whole genome shotgun (WGS) entry which is preliminary data.</text>
</comment>
<reference evidence="1 2" key="1">
    <citation type="submission" date="2019-03" db="EMBL/GenBank/DDBJ databases">
        <title>First draft genome of Liparis tanakae, snailfish: a comprehensive survey of snailfish specific genes.</title>
        <authorList>
            <person name="Kim W."/>
            <person name="Song I."/>
            <person name="Jeong J.-H."/>
            <person name="Kim D."/>
            <person name="Kim S."/>
            <person name="Ryu S."/>
            <person name="Song J.Y."/>
            <person name="Lee S.K."/>
        </authorList>
    </citation>
    <scope>NUCLEOTIDE SEQUENCE [LARGE SCALE GENOMIC DNA]</scope>
    <source>
        <tissue evidence="1">Muscle</tissue>
    </source>
</reference>
<protein>
    <submittedName>
        <fullName evidence="1">Uncharacterized protein</fullName>
    </submittedName>
</protein>
<dbReference type="Proteomes" id="UP000314294">
    <property type="component" value="Unassembled WGS sequence"/>
</dbReference>
<keyword evidence="2" id="KW-1185">Reference proteome</keyword>
<evidence type="ECO:0000313" key="1">
    <source>
        <dbReference type="EMBL" id="TNN78123.1"/>
    </source>
</evidence>
<dbReference type="AlphaFoldDB" id="A0A4Z2ILT2"/>
<accession>A0A4Z2ILT2</accession>
<proteinExistence type="predicted"/>
<organism evidence="1 2">
    <name type="scientific">Liparis tanakae</name>
    <name type="common">Tanaka's snailfish</name>
    <dbReference type="NCBI Taxonomy" id="230148"/>
    <lineage>
        <taxon>Eukaryota</taxon>
        <taxon>Metazoa</taxon>
        <taxon>Chordata</taxon>
        <taxon>Craniata</taxon>
        <taxon>Vertebrata</taxon>
        <taxon>Euteleostomi</taxon>
        <taxon>Actinopterygii</taxon>
        <taxon>Neopterygii</taxon>
        <taxon>Teleostei</taxon>
        <taxon>Neoteleostei</taxon>
        <taxon>Acanthomorphata</taxon>
        <taxon>Eupercaria</taxon>
        <taxon>Perciformes</taxon>
        <taxon>Cottioidei</taxon>
        <taxon>Cottales</taxon>
        <taxon>Liparidae</taxon>
        <taxon>Liparis</taxon>
    </lineage>
</organism>
<sequence length="108" mass="11808">MAICASATAIGGLWGENFTIDYQRHIVQSTLTDKRCLALCLKCYGQEAGLPGEAGSDMKAVHILADEVLEVAGPLQAQEGHRWNIWVITKTRGVQVLRPLRPGGEMQF</sequence>
<dbReference type="EMBL" id="SRLO01000076">
    <property type="protein sequence ID" value="TNN78123.1"/>
    <property type="molecule type" value="Genomic_DNA"/>
</dbReference>
<evidence type="ECO:0000313" key="2">
    <source>
        <dbReference type="Proteomes" id="UP000314294"/>
    </source>
</evidence>